<dbReference type="InterPro" id="IPR041708">
    <property type="entry name" value="PUS1/PUS2-like"/>
</dbReference>
<feature type="compositionally biased region" description="Low complexity" evidence="11">
    <location>
        <begin position="416"/>
        <end position="432"/>
    </location>
</feature>
<dbReference type="PANTHER" id="PTHR11142:SF4">
    <property type="entry name" value="PSEUDOURIDYLATE SYNTHASE 1 HOMOLOG"/>
    <property type="match status" value="1"/>
</dbReference>
<dbReference type="InterPro" id="IPR020103">
    <property type="entry name" value="PsdUridine_synth_cat_dom_sf"/>
</dbReference>
<dbReference type="EMBL" id="FN647682">
    <property type="protein sequence ID" value="CBN76636.1"/>
    <property type="molecule type" value="Genomic_DNA"/>
</dbReference>
<dbReference type="GO" id="GO:0031119">
    <property type="term" value="P:tRNA pseudouridine synthesis"/>
    <property type="evidence" value="ECO:0007669"/>
    <property type="project" value="InterPro"/>
</dbReference>
<dbReference type="EMBL" id="FN649726">
    <property type="protein sequence ID" value="CBN76636.1"/>
    <property type="molecule type" value="Genomic_DNA"/>
</dbReference>
<comment type="similarity">
    <text evidence="3">Belongs to the tRNA pseudouridine synthase TruA family.</text>
</comment>
<keyword evidence="7" id="KW-0539">Nucleus</keyword>
<dbReference type="FunFam" id="3.30.70.660:FF:000002">
    <property type="entry name" value="tRNA pseudouridine synthase"/>
    <property type="match status" value="1"/>
</dbReference>
<dbReference type="GO" id="GO:0005634">
    <property type="term" value="C:nucleus"/>
    <property type="evidence" value="ECO:0007669"/>
    <property type="project" value="UniProtKB-SubCell"/>
</dbReference>
<feature type="compositionally biased region" description="Low complexity" evidence="11">
    <location>
        <begin position="94"/>
        <end position="106"/>
    </location>
</feature>
<dbReference type="Pfam" id="PF01416">
    <property type="entry name" value="PseudoU_synth_1"/>
    <property type="match status" value="1"/>
</dbReference>
<reference evidence="13 14" key="1">
    <citation type="journal article" date="2010" name="Nature">
        <title>The Ectocarpus genome and the independent evolution of multicellularity in brown algae.</title>
        <authorList>
            <person name="Cock J.M."/>
            <person name="Sterck L."/>
            <person name="Rouze P."/>
            <person name="Scornet D."/>
            <person name="Allen A.E."/>
            <person name="Amoutzias G."/>
            <person name="Anthouard V."/>
            <person name="Artiguenave F."/>
            <person name="Aury J.M."/>
            <person name="Badger J.H."/>
            <person name="Beszteri B."/>
            <person name="Billiau K."/>
            <person name="Bonnet E."/>
            <person name="Bothwell J.H."/>
            <person name="Bowler C."/>
            <person name="Boyen C."/>
            <person name="Brownlee C."/>
            <person name="Carrano C.J."/>
            <person name="Charrier B."/>
            <person name="Cho G.Y."/>
            <person name="Coelho S.M."/>
            <person name="Collen J."/>
            <person name="Corre E."/>
            <person name="Da Silva C."/>
            <person name="Delage L."/>
            <person name="Delaroque N."/>
            <person name="Dittami S.M."/>
            <person name="Doulbeau S."/>
            <person name="Elias M."/>
            <person name="Farnham G."/>
            <person name="Gachon C.M."/>
            <person name="Gschloessl B."/>
            <person name="Heesch S."/>
            <person name="Jabbari K."/>
            <person name="Jubin C."/>
            <person name="Kawai H."/>
            <person name="Kimura K."/>
            <person name="Kloareg B."/>
            <person name="Kupper F.C."/>
            <person name="Lang D."/>
            <person name="Le Bail A."/>
            <person name="Leblanc C."/>
            <person name="Lerouge P."/>
            <person name="Lohr M."/>
            <person name="Lopez P.J."/>
            <person name="Martens C."/>
            <person name="Maumus F."/>
            <person name="Michel G."/>
            <person name="Miranda-Saavedra D."/>
            <person name="Morales J."/>
            <person name="Moreau H."/>
            <person name="Motomura T."/>
            <person name="Nagasato C."/>
            <person name="Napoli C.A."/>
            <person name="Nelson D.R."/>
            <person name="Nyvall-Collen P."/>
            <person name="Peters A.F."/>
            <person name="Pommier C."/>
            <person name="Potin P."/>
            <person name="Poulain J."/>
            <person name="Quesneville H."/>
            <person name="Read B."/>
            <person name="Rensing S.A."/>
            <person name="Ritter A."/>
            <person name="Rousvoal S."/>
            <person name="Samanta M."/>
            <person name="Samson G."/>
            <person name="Schroeder D.C."/>
            <person name="Segurens B."/>
            <person name="Strittmatter M."/>
            <person name="Tonon T."/>
            <person name="Tregear J.W."/>
            <person name="Valentin K."/>
            <person name="von Dassow P."/>
            <person name="Yamagishi T."/>
            <person name="Van de Peer Y."/>
            <person name="Wincker P."/>
        </authorList>
    </citation>
    <scope>NUCLEOTIDE SEQUENCE [LARGE SCALE GENOMIC DNA]</scope>
    <source>
        <strain evidence="14">Ec32 / CCAP1310/4</strain>
    </source>
</reference>
<evidence type="ECO:0000313" key="14">
    <source>
        <dbReference type="Proteomes" id="UP000002630"/>
    </source>
</evidence>
<feature type="compositionally biased region" description="Low complexity" evidence="11">
    <location>
        <begin position="40"/>
        <end position="64"/>
    </location>
</feature>
<evidence type="ECO:0000313" key="13">
    <source>
        <dbReference type="EMBL" id="CBN76636.1"/>
    </source>
</evidence>
<dbReference type="InterPro" id="IPR001406">
    <property type="entry name" value="PsdUridine_synth_TruA"/>
</dbReference>
<evidence type="ECO:0000256" key="10">
    <source>
        <dbReference type="PIRSR" id="PIRSR641708-2"/>
    </source>
</evidence>
<dbReference type="FunFam" id="3.30.70.580:FF:000002">
    <property type="entry name" value="tRNA pseudouridine synthase"/>
    <property type="match status" value="1"/>
</dbReference>
<gene>
    <name evidence="13" type="primary">PUS</name>
    <name evidence="13" type="ORF">Esi_0000_0378</name>
</gene>
<keyword evidence="5" id="KW-0819">tRNA processing</keyword>
<comment type="catalytic activity">
    <reaction evidence="8">
        <text>a uridine in tRNA = a pseudouridine in tRNA</text>
        <dbReference type="Rhea" id="RHEA:54572"/>
        <dbReference type="Rhea" id="RHEA-COMP:13339"/>
        <dbReference type="Rhea" id="RHEA-COMP:13934"/>
        <dbReference type="ChEBI" id="CHEBI:65314"/>
        <dbReference type="ChEBI" id="CHEBI:65315"/>
    </reaction>
</comment>
<name>D8LBC7_ECTSI</name>
<evidence type="ECO:0000256" key="8">
    <source>
        <dbReference type="ARBA" id="ARBA00036943"/>
    </source>
</evidence>
<evidence type="ECO:0000256" key="5">
    <source>
        <dbReference type="ARBA" id="ARBA00022694"/>
    </source>
</evidence>
<evidence type="ECO:0000256" key="3">
    <source>
        <dbReference type="ARBA" id="ARBA00009375"/>
    </source>
</evidence>
<dbReference type="InterPro" id="IPR020095">
    <property type="entry name" value="PsdUridine_synth_TruA_C"/>
</dbReference>
<protein>
    <submittedName>
        <fullName evidence="13">tRNA Pseudouridine Synthase</fullName>
        <ecNumber evidence="13">5.4.99.12</ecNumber>
    </submittedName>
</protein>
<comment type="subcellular location">
    <subcellularLocation>
        <location evidence="2">Nucleus</location>
    </subcellularLocation>
</comment>
<proteinExistence type="inferred from homology"/>
<evidence type="ECO:0000256" key="11">
    <source>
        <dbReference type="SAM" id="MobiDB-lite"/>
    </source>
</evidence>
<dbReference type="PANTHER" id="PTHR11142">
    <property type="entry name" value="PSEUDOURIDYLATE SYNTHASE"/>
    <property type="match status" value="1"/>
</dbReference>
<dbReference type="InterPro" id="IPR020094">
    <property type="entry name" value="TruA/RsuA/RluB/E/F_N"/>
</dbReference>
<evidence type="ECO:0000256" key="4">
    <source>
        <dbReference type="ARBA" id="ARBA00022664"/>
    </source>
</evidence>
<dbReference type="FunCoup" id="D8LBC7">
    <property type="interactions" value="178"/>
</dbReference>
<evidence type="ECO:0000256" key="2">
    <source>
        <dbReference type="ARBA" id="ARBA00004123"/>
    </source>
</evidence>
<feature type="active site" description="Nucleophile" evidence="9">
    <location>
        <position position="250"/>
    </location>
</feature>
<keyword evidence="4" id="KW-0507">mRNA processing</keyword>
<feature type="region of interest" description="Disordered" evidence="11">
    <location>
        <begin position="416"/>
        <end position="469"/>
    </location>
</feature>
<dbReference type="EC" id="5.4.99.12" evidence="13"/>
<sequence>MGPKRGGYWQRKKDERSRSFAKRGRVGGWGDYGPGGPVKAGSGSQTEGAAAGEAAAEGATTVAEASRDDAKSPTAAAAAAAAAAVARKRKGQGKSKSSGNNRGGRNPQKRRVETVHAGSYAGELGATLSEERRQLLKERLEEDDRKAAQEKEEQEKKQAAAPSADGASADEAGPVVGPNGEGGVASSSSKKKVALLISYWGNNYQGLQINKGARTIEAELELALYLAGTISKDNFGNPRKVSWSRAGRTDKGVHAAAQVISVKLTYLNDGERETVEKINKYLPDDIRAVDIRRAPKSFDSRTRCSGRRYEYIMPTYVLAPKAYVTDLFETALEWEMAHAGGGDSSAVDDLGETADISAVAGGSIQVDAAQLAAGSPPPEAAQAENASSGAVLPSAGAVGTEASGLTDAADAAAAASMETPAAGRRQGHAVGAADDDGASEYSGRSDTEGDDDDGNSQQEYEGSGDEGKEARLRQAAVELSSPAVVQRVAEQLKGYRLKPDRLEDLRETLKGFLGTKNYHNYTNHKKATDASCKRLITSFTASDPFEHEGMEWIRLTVGGQSFIMHQIRKMVASTVDRVRGQSNPEDFTKSFLPEKINLGIAPSDGLYLERPLYEPYNKDVKRAKAHDRLLEWETGPAAEALEDFKKNKIHAGILAKEQADYDFVAWLDRITRYPCNY</sequence>
<dbReference type="GO" id="GO:0160147">
    <property type="term" value="F:tRNA pseudouridine(38-40) synthase activity"/>
    <property type="evidence" value="ECO:0007669"/>
    <property type="project" value="UniProtKB-EC"/>
</dbReference>
<evidence type="ECO:0000256" key="7">
    <source>
        <dbReference type="ARBA" id="ARBA00023242"/>
    </source>
</evidence>
<dbReference type="GO" id="GO:0006397">
    <property type="term" value="P:mRNA processing"/>
    <property type="evidence" value="ECO:0007669"/>
    <property type="project" value="UniProtKB-KW"/>
</dbReference>
<evidence type="ECO:0000256" key="1">
    <source>
        <dbReference type="ARBA" id="ARBA00001166"/>
    </source>
</evidence>
<keyword evidence="6 13" id="KW-0413">Isomerase</keyword>
<dbReference type="AlphaFoldDB" id="D8LBC7"/>
<keyword evidence="14" id="KW-1185">Reference proteome</keyword>
<feature type="compositionally biased region" description="Basic and acidic residues" evidence="11">
    <location>
        <begin position="142"/>
        <end position="158"/>
    </location>
</feature>
<feature type="region of interest" description="Disordered" evidence="11">
    <location>
        <begin position="1"/>
        <end position="126"/>
    </location>
</feature>
<feature type="domain" description="Pseudouridine synthase I TruA alpha/beta" evidence="12">
    <location>
        <begin position="511"/>
        <end position="613"/>
    </location>
</feature>
<dbReference type="GO" id="GO:1990481">
    <property type="term" value="P:mRNA pseudouridine synthesis"/>
    <property type="evidence" value="ECO:0007669"/>
    <property type="project" value="TreeGrafter"/>
</dbReference>
<dbReference type="Gene3D" id="3.30.70.580">
    <property type="entry name" value="Pseudouridine synthase I, catalytic domain, N-terminal subdomain"/>
    <property type="match status" value="1"/>
</dbReference>
<dbReference type="STRING" id="2880.D8LBC7"/>
<feature type="binding site" evidence="10">
    <location>
        <position position="309"/>
    </location>
    <ligand>
        <name>substrate</name>
    </ligand>
</feature>
<feature type="compositionally biased region" description="Low complexity" evidence="11">
    <location>
        <begin position="159"/>
        <end position="187"/>
    </location>
</feature>
<organism evidence="13 14">
    <name type="scientific">Ectocarpus siliculosus</name>
    <name type="common">Brown alga</name>
    <name type="synonym">Conferva siliculosa</name>
    <dbReference type="NCBI Taxonomy" id="2880"/>
    <lineage>
        <taxon>Eukaryota</taxon>
        <taxon>Sar</taxon>
        <taxon>Stramenopiles</taxon>
        <taxon>Ochrophyta</taxon>
        <taxon>PX clade</taxon>
        <taxon>Phaeophyceae</taxon>
        <taxon>Ectocarpales</taxon>
        <taxon>Ectocarpaceae</taxon>
        <taxon>Ectocarpus</taxon>
    </lineage>
</organism>
<dbReference type="OrthoDB" id="10256309at2759"/>
<feature type="compositionally biased region" description="Gly residues" evidence="11">
    <location>
        <begin position="26"/>
        <end position="38"/>
    </location>
</feature>
<dbReference type="SUPFAM" id="SSF55120">
    <property type="entry name" value="Pseudouridine synthase"/>
    <property type="match status" value="1"/>
</dbReference>
<evidence type="ECO:0000256" key="9">
    <source>
        <dbReference type="PIRSR" id="PIRSR641708-1"/>
    </source>
</evidence>
<dbReference type="Proteomes" id="UP000002630">
    <property type="component" value="Linkage Group LG01"/>
</dbReference>
<evidence type="ECO:0000259" key="12">
    <source>
        <dbReference type="Pfam" id="PF01416"/>
    </source>
</evidence>
<evidence type="ECO:0000256" key="6">
    <source>
        <dbReference type="ARBA" id="ARBA00023235"/>
    </source>
</evidence>
<feature type="region of interest" description="Disordered" evidence="11">
    <location>
        <begin position="142"/>
        <end position="187"/>
    </location>
</feature>
<dbReference type="InterPro" id="IPR020097">
    <property type="entry name" value="PsdUridine_synth_TruA_a/b_dom"/>
</dbReference>
<dbReference type="InParanoid" id="D8LBC7"/>
<dbReference type="CDD" id="cd02568">
    <property type="entry name" value="PseudoU_synth_PUS1_PUS2"/>
    <property type="match status" value="1"/>
</dbReference>
<comment type="catalytic activity">
    <reaction evidence="1">
        <text>a uridine in mRNA = a pseudouridine in mRNA</text>
        <dbReference type="Rhea" id="RHEA:56644"/>
        <dbReference type="Rhea" id="RHEA-COMP:14658"/>
        <dbReference type="Rhea" id="RHEA-COMP:14659"/>
        <dbReference type="ChEBI" id="CHEBI:65314"/>
        <dbReference type="ChEBI" id="CHEBI:65315"/>
    </reaction>
</comment>
<dbReference type="OMA" id="GRRYEYY"/>
<dbReference type="GO" id="GO:0003723">
    <property type="term" value="F:RNA binding"/>
    <property type="evidence" value="ECO:0007669"/>
    <property type="project" value="InterPro"/>
</dbReference>
<dbReference type="Gene3D" id="3.30.70.660">
    <property type="entry name" value="Pseudouridine synthase I, catalytic domain, C-terminal subdomain"/>
    <property type="match status" value="1"/>
</dbReference>
<feature type="compositionally biased region" description="Low complexity" evidence="11">
    <location>
        <begin position="75"/>
        <end position="85"/>
    </location>
</feature>
<accession>D8LBC7</accession>